<feature type="transmembrane region" description="Helical" evidence="1">
    <location>
        <begin position="250"/>
        <end position="269"/>
    </location>
</feature>
<keyword evidence="1" id="KW-0812">Transmembrane</keyword>
<name>A0ABR6CLR8_9BACI</name>
<dbReference type="Proteomes" id="UP000626697">
    <property type="component" value="Unassembled WGS sequence"/>
</dbReference>
<feature type="transmembrane region" description="Helical" evidence="1">
    <location>
        <begin position="154"/>
        <end position="173"/>
    </location>
</feature>
<protein>
    <recommendedName>
        <fullName evidence="4">O-antigen ligase domain-containing protein</fullName>
    </recommendedName>
</protein>
<reference evidence="2 3" key="1">
    <citation type="submission" date="2020-08" db="EMBL/GenBank/DDBJ databases">
        <title>Genomic Encyclopedia of Type Strains, Phase IV (KMG-IV): sequencing the most valuable type-strain genomes for metagenomic binning, comparative biology and taxonomic classification.</title>
        <authorList>
            <person name="Goeker M."/>
        </authorList>
    </citation>
    <scope>NUCLEOTIDE SEQUENCE [LARGE SCALE GENOMIC DNA]</scope>
    <source>
        <strain evidence="2 3">DSM 105481</strain>
    </source>
</reference>
<keyword evidence="3" id="KW-1185">Reference proteome</keyword>
<keyword evidence="1" id="KW-1133">Transmembrane helix</keyword>
<feature type="transmembrane region" description="Helical" evidence="1">
    <location>
        <begin position="326"/>
        <end position="350"/>
    </location>
</feature>
<sequence length="439" mass="50438">MAQFRKSNVKLLILALISVLILSIGHAYSNQILLLGSLLLFAGVTLVPNKKYFLPIMLFYLPWSPVLKINPGTFTFFTLVVPFVFLLISLSDFKNRLYYRECIFVPLFFVAYTLLVKLLNGYAIDMSYLFFIMMLFFIPIYVNRYGKNIDFEACVLYLTVGVLSAGTAAKILMNFPHMLRYIDVYEWEKIGLTRLSGFYGDANFYSANILVTIASLLIVLYKTKNKTMIVLQIVSIMALLYYGMLSVSKMFILCVAGIAVLWVFSLVLVKRNVLYKIGMGLTILLVLVIGIASNLFSEQIELYLIRFGMVTDTQSLTTGRSGLFEIYINYLFSSIVSLFFGVGLSSMELVSTSASHNTLIQIIYQVGLLGSIFLIVWWWMVYSILSNKVKLRTFEKYYFLILIIAYFLPWLSLDMLYFDEFFYIILLSILAKNYITTYY</sequence>
<feature type="transmembrane region" description="Helical" evidence="1">
    <location>
        <begin position="397"/>
        <end position="418"/>
    </location>
</feature>
<evidence type="ECO:0000313" key="2">
    <source>
        <dbReference type="EMBL" id="MBA9025656.1"/>
    </source>
</evidence>
<keyword evidence="1" id="KW-0472">Membrane</keyword>
<evidence type="ECO:0000313" key="3">
    <source>
        <dbReference type="Proteomes" id="UP000626697"/>
    </source>
</evidence>
<proteinExistence type="predicted"/>
<dbReference type="RefSeq" id="WP_182501721.1">
    <property type="nucleotide sequence ID" value="NZ_JACJHX010000002.1"/>
</dbReference>
<gene>
    <name evidence="2" type="ORF">HNP81_000939</name>
</gene>
<dbReference type="EMBL" id="JACJHX010000002">
    <property type="protein sequence ID" value="MBA9025656.1"/>
    <property type="molecule type" value="Genomic_DNA"/>
</dbReference>
<evidence type="ECO:0000256" key="1">
    <source>
        <dbReference type="SAM" id="Phobius"/>
    </source>
</evidence>
<accession>A0ABR6CLR8</accession>
<organism evidence="2 3">
    <name type="scientific">Peribacillus huizhouensis</name>
    <dbReference type="NCBI Taxonomy" id="1501239"/>
    <lineage>
        <taxon>Bacteria</taxon>
        <taxon>Bacillati</taxon>
        <taxon>Bacillota</taxon>
        <taxon>Bacilli</taxon>
        <taxon>Bacillales</taxon>
        <taxon>Bacillaceae</taxon>
        <taxon>Peribacillus</taxon>
    </lineage>
</organism>
<evidence type="ECO:0008006" key="4">
    <source>
        <dbReference type="Google" id="ProtNLM"/>
    </source>
</evidence>
<feature type="transmembrane region" description="Helical" evidence="1">
    <location>
        <begin position="97"/>
        <end position="116"/>
    </location>
</feature>
<feature type="transmembrane region" description="Helical" evidence="1">
    <location>
        <begin position="362"/>
        <end position="385"/>
    </location>
</feature>
<feature type="transmembrane region" description="Helical" evidence="1">
    <location>
        <begin position="122"/>
        <end position="142"/>
    </location>
</feature>
<feature type="transmembrane region" description="Helical" evidence="1">
    <location>
        <begin position="202"/>
        <end position="221"/>
    </location>
</feature>
<feature type="transmembrane region" description="Helical" evidence="1">
    <location>
        <begin position="69"/>
        <end position="90"/>
    </location>
</feature>
<comment type="caution">
    <text evidence="2">The sequence shown here is derived from an EMBL/GenBank/DDBJ whole genome shotgun (WGS) entry which is preliminary data.</text>
</comment>
<feature type="transmembrane region" description="Helical" evidence="1">
    <location>
        <begin position="281"/>
        <end position="306"/>
    </location>
</feature>